<dbReference type="Proteomes" id="UP001330812">
    <property type="component" value="Chromosome"/>
</dbReference>
<keyword evidence="2" id="KW-0472">Membrane</keyword>
<keyword evidence="4" id="KW-1185">Reference proteome</keyword>
<reference evidence="3 4" key="1">
    <citation type="journal article" date="2015" name="Int. J. Syst. Evol. Microbiol.">
        <title>Amycolatopsis rhabdoformis sp. nov., an actinomycete isolated from a tropical forest soil.</title>
        <authorList>
            <person name="Souza W.R."/>
            <person name="Silva R.E."/>
            <person name="Goodfellow M."/>
            <person name="Busarakam K."/>
            <person name="Figueiro F.S."/>
            <person name="Ferreira D."/>
            <person name="Rodrigues-Filho E."/>
            <person name="Moraes L.A.B."/>
            <person name="Zucchi T.D."/>
        </authorList>
    </citation>
    <scope>NUCLEOTIDE SEQUENCE [LARGE SCALE GENOMIC DNA]</scope>
    <source>
        <strain evidence="3 4">NCIMB 14900</strain>
    </source>
</reference>
<feature type="transmembrane region" description="Helical" evidence="2">
    <location>
        <begin position="37"/>
        <end position="54"/>
    </location>
</feature>
<dbReference type="EMBL" id="CP142149">
    <property type="protein sequence ID" value="WSE28043.1"/>
    <property type="molecule type" value="Genomic_DNA"/>
</dbReference>
<name>A0ABZ1I3A4_9PSEU</name>
<accession>A0ABZ1I3A4</accession>
<evidence type="ECO:0000256" key="2">
    <source>
        <dbReference type="SAM" id="Phobius"/>
    </source>
</evidence>
<keyword evidence="2" id="KW-1133">Transmembrane helix</keyword>
<sequence>MRSPLLWTFVASVLLLCGVGGWLLTDPATSRSEALKTAGLAGGAVVALYALWLNDRRRRVEEARQEIERQRHDLEMRRADQDRERVSDERFAKSVELLGHEADQVRVGALHALAGLARSRPTYTQTVLDVLCAYLRRPFDHARYEDRNVEDGPEVERELQVRLTAQRLVAELLPWASEEDAPSYDLDLTGAVLEYLDLSRRKIGRLLLRYASLHSSTNLSGCVITDRAYFTAAGTGNGRLIGNFRCRGAKFLDYAWFSGTVFAENADFTDTTFSGRTTFKEAVFTQDALFGGASFADSLDLRRTSFLGRFVDLRFARAPEHLDVYYTVLKSTTEHRLPDGWRRDAHDDDIAYLTVSGL</sequence>
<evidence type="ECO:0000313" key="4">
    <source>
        <dbReference type="Proteomes" id="UP001330812"/>
    </source>
</evidence>
<feature type="coiled-coil region" evidence="1">
    <location>
        <begin position="53"/>
        <end position="84"/>
    </location>
</feature>
<dbReference type="Gene3D" id="2.160.20.80">
    <property type="entry name" value="E3 ubiquitin-protein ligase SopA"/>
    <property type="match status" value="1"/>
</dbReference>
<dbReference type="Pfam" id="PF13576">
    <property type="entry name" value="Pentapeptide_3"/>
    <property type="match status" value="1"/>
</dbReference>
<keyword evidence="2" id="KW-0812">Transmembrane</keyword>
<protein>
    <submittedName>
        <fullName evidence="3">Pentapeptide repeat-containing protein</fullName>
    </submittedName>
</protein>
<evidence type="ECO:0000313" key="3">
    <source>
        <dbReference type="EMBL" id="WSE28043.1"/>
    </source>
</evidence>
<keyword evidence="1" id="KW-0175">Coiled coil</keyword>
<dbReference type="RefSeq" id="WP_326567046.1">
    <property type="nucleotide sequence ID" value="NZ_CP142149.1"/>
</dbReference>
<evidence type="ECO:0000256" key="1">
    <source>
        <dbReference type="SAM" id="Coils"/>
    </source>
</evidence>
<organism evidence="3 4">
    <name type="scientific">Amycolatopsis rhabdoformis</name>
    <dbReference type="NCBI Taxonomy" id="1448059"/>
    <lineage>
        <taxon>Bacteria</taxon>
        <taxon>Bacillati</taxon>
        <taxon>Actinomycetota</taxon>
        <taxon>Actinomycetes</taxon>
        <taxon>Pseudonocardiales</taxon>
        <taxon>Pseudonocardiaceae</taxon>
        <taxon>Amycolatopsis</taxon>
    </lineage>
</organism>
<proteinExistence type="predicted"/>
<dbReference type="InterPro" id="IPR001646">
    <property type="entry name" value="5peptide_repeat"/>
</dbReference>
<gene>
    <name evidence="3" type="ORF">VSH64_35130</name>
</gene>